<feature type="signal peptide" evidence="1">
    <location>
        <begin position="1"/>
        <end position="21"/>
    </location>
</feature>
<gene>
    <name evidence="2" type="ORF">FOB44_18075</name>
</gene>
<proteinExistence type="predicted"/>
<organism evidence="2 3">
    <name type="scientific">Chryseobacterium gallinarum</name>
    <dbReference type="NCBI Taxonomy" id="1324352"/>
    <lineage>
        <taxon>Bacteria</taxon>
        <taxon>Pseudomonadati</taxon>
        <taxon>Bacteroidota</taxon>
        <taxon>Flavobacteriia</taxon>
        <taxon>Flavobacteriales</taxon>
        <taxon>Weeksellaceae</taxon>
        <taxon>Chryseobacterium group</taxon>
        <taxon>Chryseobacterium</taxon>
    </lineage>
</organism>
<keyword evidence="1" id="KW-0732">Signal</keyword>
<name>A0ABX6KVC0_CHRGL</name>
<dbReference type="EMBL" id="CP050995">
    <property type="protein sequence ID" value="QIY92442.1"/>
    <property type="molecule type" value="Genomic_DNA"/>
</dbReference>
<evidence type="ECO:0008006" key="4">
    <source>
        <dbReference type="Google" id="ProtNLM"/>
    </source>
</evidence>
<keyword evidence="3" id="KW-1185">Reference proteome</keyword>
<dbReference type="Proteomes" id="UP000501570">
    <property type="component" value="Chromosome"/>
</dbReference>
<evidence type="ECO:0000313" key="3">
    <source>
        <dbReference type="Proteomes" id="UP000501570"/>
    </source>
</evidence>
<protein>
    <recommendedName>
        <fullName evidence="4">Lipoprotein</fullName>
    </recommendedName>
</protein>
<dbReference type="RefSeq" id="WP_053327087.1">
    <property type="nucleotide sequence ID" value="NZ_CP009928.1"/>
</dbReference>
<sequence length="161" mass="17825">MKKILLHIPAVVLCSTLILVSCNTSKNLNTNLPVDIADRPADEDSQKYDQAQLDKLKASIESEASGEKCTDASDWVFVAMGVKSCGGPQQYIAYPKKIENSILPRINDYTDRVRIFNEKYNITSDCTVVPVPTSLKCVKEKIRMITPDGDEKNSKGSISNQ</sequence>
<evidence type="ECO:0000256" key="1">
    <source>
        <dbReference type="SAM" id="SignalP"/>
    </source>
</evidence>
<evidence type="ECO:0000313" key="2">
    <source>
        <dbReference type="EMBL" id="QIY92442.1"/>
    </source>
</evidence>
<reference evidence="2 3" key="1">
    <citation type="submission" date="2019-09" db="EMBL/GenBank/DDBJ databases">
        <title>FDA dAtabase for Regulatory Grade micrObial Sequences (FDA-ARGOS): Supporting development and validation of Infectious Disease Dx tests.</title>
        <authorList>
            <person name="Sciortino C."/>
            <person name="Tallon L."/>
            <person name="Sadzewicz L."/>
            <person name="Vavikolanu K."/>
            <person name="Mehta A."/>
            <person name="Aluvathingal J."/>
            <person name="Nadendla S."/>
            <person name="Nandy P."/>
            <person name="Geyer C."/>
            <person name="Yan Y."/>
            <person name="Sichtig H."/>
        </authorList>
    </citation>
    <scope>NUCLEOTIDE SEQUENCE [LARGE SCALE GENOMIC DNA]</scope>
    <source>
        <strain evidence="2 3">FDAARGOS_636</strain>
    </source>
</reference>
<dbReference type="PROSITE" id="PS51257">
    <property type="entry name" value="PROKAR_LIPOPROTEIN"/>
    <property type="match status" value="1"/>
</dbReference>
<feature type="chain" id="PRO_5045226056" description="Lipoprotein" evidence="1">
    <location>
        <begin position="22"/>
        <end position="161"/>
    </location>
</feature>
<accession>A0ABX6KVC0</accession>